<organism evidence="1 2">
    <name type="scientific">Entomophthora muscae</name>
    <dbReference type="NCBI Taxonomy" id="34485"/>
    <lineage>
        <taxon>Eukaryota</taxon>
        <taxon>Fungi</taxon>
        <taxon>Fungi incertae sedis</taxon>
        <taxon>Zoopagomycota</taxon>
        <taxon>Entomophthoromycotina</taxon>
        <taxon>Entomophthoromycetes</taxon>
        <taxon>Entomophthorales</taxon>
        <taxon>Entomophthoraceae</taxon>
        <taxon>Entomophthora</taxon>
    </lineage>
</organism>
<sequence>MKSFTSDKDNFHSVAVYSSPSSEVVEEAVPFLKEESPSPQIPPQGGASPPGSECLSSFNVAHLVLVETSLSDHPCVSSGGILVDLSPRMKSKLSYFSLPVTVRSCP</sequence>
<accession>A0ACC2UQG7</accession>
<protein>
    <submittedName>
        <fullName evidence="1">Uncharacterized protein</fullName>
    </submittedName>
</protein>
<reference evidence="1" key="1">
    <citation type="submission" date="2022-04" db="EMBL/GenBank/DDBJ databases">
        <title>Genome of the entomopathogenic fungus Entomophthora muscae.</title>
        <authorList>
            <person name="Elya C."/>
            <person name="Lovett B.R."/>
            <person name="Lee E."/>
            <person name="Macias A.M."/>
            <person name="Hajek A.E."/>
            <person name="De Bivort B.L."/>
            <person name="Kasson M.T."/>
            <person name="De Fine Licht H.H."/>
            <person name="Stajich J.E."/>
        </authorList>
    </citation>
    <scope>NUCLEOTIDE SEQUENCE</scope>
    <source>
        <strain evidence="1">Berkeley</strain>
    </source>
</reference>
<proteinExistence type="predicted"/>
<comment type="caution">
    <text evidence="1">The sequence shown here is derived from an EMBL/GenBank/DDBJ whole genome shotgun (WGS) entry which is preliminary data.</text>
</comment>
<dbReference type="EMBL" id="QTSX02000086">
    <property type="protein sequence ID" value="KAJ9088831.1"/>
    <property type="molecule type" value="Genomic_DNA"/>
</dbReference>
<gene>
    <name evidence="1" type="ORF">DSO57_1019266</name>
</gene>
<dbReference type="Proteomes" id="UP001165960">
    <property type="component" value="Unassembled WGS sequence"/>
</dbReference>
<evidence type="ECO:0000313" key="1">
    <source>
        <dbReference type="EMBL" id="KAJ9088831.1"/>
    </source>
</evidence>
<keyword evidence="2" id="KW-1185">Reference proteome</keyword>
<evidence type="ECO:0000313" key="2">
    <source>
        <dbReference type="Proteomes" id="UP001165960"/>
    </source>
</evidence>
<name>A0ACC2UQG7_9FUNG</name>